<organism evidence="4">
    <name type="scientific">Salpingoeca rosetta (strain ATCC 50818 / BSB-021)</name>
    <dbReference type="NCBI Taxonomy" id="946362"/>
    <lineage>
        <taxon>Eukaryota</taxon>
        <taxon>Choanoflagellata</taxon>
        <taxon>Craspedida</taxon>
        <taxon>Salpingoecidae</taxon>
        <taxon>Salpingoeca</taxon>
    </lineage>
</organism>
<dbReference type="AlphaFoldDB" id="F2U321"/>
<dbReference type="KEGG" id="sre:PTSG_11907"/>
<sequence length="186" mass="20740">MCLLWPCLFMHVCRLPPMCFAHTHNTQTQHTHMHIHTYTHTHIHTYTQRCSALRNRLGYPGPAAPRACTAPDARRCDQTNGAGTTRATAAAAITTTTSSNRNSHRKRSHFSPEPSLHLVHTPLMTLHLRSCASLLTGHPAKAQPLKPPQLSHTHTHMWSQPQQPQLSLRRQLPLAPGSTEAVDWSG</sequence>
<dbReference type="Proteomes" id="UP000007799">
    <property type="component" value="Unassembled WGS sequence"/>
</dbReference>
<dbReference type="EMBL" id="GL832960">
    <property type="protein sequence ID" value="EGD82015.1"/>
    <property type="molecule type" value="Genomic_DNA"/>
</dbReference>
<proteinExistence type="predicted"/>
<protein>
    <recommendedName>
        <fullName evidence="5">Secreted protein</fullName>
    </recommendedName>
</protein>
<evidence type="ECO:0008006" key="5">
    <source>
        <dbReference type="Google" id="ProtNLM"/>
    </source>
</evidence>
<feature type="chain" id="PRO_5003288349" description="Secreted protein" evidence="2">
    <location>
        <begin position="22"/>
        <end position="186"/>
    </location>
</feature>
<feature type="region of interest" description="Disordered" evidence="1">
    <location>
        <begin position="95"/>
        <end position="116"/>
    </location>
</feature>
<feature type="compositionally biased region" description="Low complexity" evidence="1">
    <location>
        <begin position="159"/>
        <end position="174"/>
    </location>
</feature>
<gene>
    <name evidence="3" type="ORF">PTSG_11907</name>
</gene>
<dbReference type="GeneID" id="16076785"/>
<keyword evidence="4" id="KW-1185">Reference proteome</keyword>
<evidence type="ECO:0000313" key="3">
    <source>
        <dbReference type="EMBL" id="EGD82015.1"/>
    </source>
</evidence>
<keyword evidence="2" id="KW-0732">Signal</keyword>
<evidence type="ECO:0000256" key="1">
    <source>
        <dbReference type="SAM" id="MobiDB-lite"/>
    </source>
</evidence>
<accession>F2U321</accession>
<dbReference type="RefSeq" id="XP_004996198.1">
    <property type="nucleotide sequence ID" value="XM_004996141.1"/>
</dbReference>
<reference evidence="3" key="1">
    <citation type="submission" date="2009-08" db="EMBL/GenBank/DDBJ databases">
        <title>Annotation of Salpingoeca rosetta.</title>
        <authorList>
            <consortium name="The Broad Institute Genome Sequencing Platform"/>
            <person name="Russ C."/>
            <person name="Cuomo C."/>
            <person name="Burger G."/>
            <person name="Gray M.W."/>
            <person name="Holland P.W.H."/>
            <person name="King N."/>
            <person name="Lang F.B.F."/>
            <person name="Roger A.J."/>
            <person name="Ruiz-Trillo I."/>
            <person name="Young S.K."/>
            <person name="Zeng Q."/>
            <person name="Gargeya S."/>
            <person name="Alvarado L."/>
            <person name="Berlin A."/>
            <person name="Chapman S.B."/>
            <person name="Chen Z."/>
            <person name="Freedman E."/>
            <person name="Gellesch M."/>
            <person name="Goldberg J."/>
            <person name="Griggs A."/>
            <person name="Gujja S."/>
            <person name="Heilman E."/>
            <person name="Heiman D."/>
            <person name="Howarth C."/>
            <person name="Mehta T."/>
            <person name="Neiman D."/>
            <person name="Pearson M."/>
            <person name="Roberts A."/>
            <person name="Saif S."/>
            <person name="Shea T."/>
            <person name="Shenoy N."/>
            <person name="Sisk P."/>
            <person name="Stolte C."/>
            <person name="Sykes S."/>
            <person name="White J."/>
            <person name="Yandava C."/>
            <person name="Haas B."/>
            <person name="Nusbaum C."/>
            <person name="Birren B."/>
        </authorList>
    </citation>
    <scope>NUCLEOTIDE SEQUENCE [LARGE SCALE GENOMIC DNA]</scope>
    <source>
        <strain evidence="3">ATCC 50818</strain>
    </source>
</reference>
<name>F2U321_SALR5</name>
<evidence type="ECO:0000256" key="2">
    <source>
        <dbReference type="SAM" id="SignalP"/>
    </source>
</evidence>
<evidence type="ECO:0000313" key="4">
    <source>
        <dbReference type="Proteomes" id="UP000007799"/>
    </source>
</evidence>
<feature type="signal peptide" evidence="2">
    <location>
        <begin position="1"/>
        <end position="21"/>
    </location>
</feature>
<feature type="region of interest" description="Disordered" evidence="1">
    <location>
        <begin position="139"/>
        <end position="186"/>
    </location>
</feature>
<dbReference type="InParanoid" id="F2U321"/>